<feature type="domain" description="Rhodanese" evidence="1">
    <location>
        <begin position="1"/>
        <end position="37"/>
    </location>
</feature>
<evidence type="ECO:0000259" key="1">
    <source>
        <dbReference type="PROSITE" id="PS50206"/>
    </source>
</evidence>
<proteinExistence type="predicted"/>
<dbReference type="RefSeq" id="WP_255499650.1">
    <property type="nucleotide sequence ID" value="NZ_BJTG01000004.1"/>
</dbReference>
<protein>
    <recommendedName>
        <fullName evidence="1">Rhodanese domain-containing protein</fullName>
    </recommendedName>
</protein>
<dbReference type="Proteomes" id="UP000503640">
    <property type="component" value="Unassembled WGS sequence"/>
</dbReference>
<dbReference type="InterPro" id="IPR036873">
    <property type="entry name" value="Rhodanese-like_dom_sf"/>
</dbReference>
<dbReference type="PROSITE" id="PS50206">
    <property type="entry name" value="RHODANESE_3"/>
    <property type="match status" value="1"/>
</dbReference>
<keyword evidence="3" id="KW-1185">Reference proteome</keyword>
<dbReference type="Gene3D" id="3.40.250.10">
    <property type="entry name" value="Rhodanese-like domain"/>
    <property type="match status" value="1"/>
</dbReference>
<comment type="caution">
    <text evidence="2">The sequence shown here is derived from an EMBL/GenBank/DDBJ whole genome shotgun (WGS) entry which is preliminary data.</text>
</comment>
<evidence type="ECO:0000313" key="3">
    <source>
        <dbReference type="Proteomes" id="UP000503640"/>
    </source>
</evidence>
<sequence>MASHGAAREAAKLGYTRLFVMTDGITGWVKQGRPVVKGGA</sequence>
<dbReference type="AlphaFoldDB" id="A0A7I9VLQ3"/>
<gene>
    <name evidence="2" type="ORF">AMYX_20760</name>
</gene>
<dbReference type="InterPro" id="IPR001763">
    <property type="entry name" value="Rhodanese-like_dom"/>
</dbReference>
<evidence type="ECO:0000313" key="2">
    <source>
        <dbReference type="EMBL" id="GEJ57335.1"/>
    </source>
</evidence>
<accession>A0A7I9VLQ3</accession>
<reference evidence="3" key="1">
    <citation type="journal article" date="2020" name="Appl. Environ. Microbiol.">
        <title>Diazotrophic Anaeromyxobacter Isolates from Soils.</title>
        <authorList>
            <person name="Masuda Y."/>
            <person name="Yamanaka H."/>
            <person name="Xu Z.X."/>
            <person name="Shiratori Y."/>
            <person name="Aono T."/>
            <person name="Amachi S."/>
            <person name="Senoo K."/>
            <person name="Itoh H."/>
        </authorList>
    </citation>
    <scope>NUCLEOTIDE SEQUENCE [LARGE SCALE GENOMIC DNA]</scope>
    <source>
        <strain evidence="3">R267</strain>
    </source>
</reference>
<name>A0A7I9VLQ3_9BACT</name>
<dbReference type="SUPFAM" id="SSF52821">
    <property type="entry name" value="Rhodanese/Cell cycle control phosphatase"/>
    <property type="match status" value="1"/>
</dbReference>
<organism evidence="2 3">
    <name type="scientific">Anaeromyxobacter diazotrophicus</name>
    <dbReference type="NCBI Taxonomy" id="2590199"/>
    <lineage>
        <taxon>Bacteria</taxon>
        <taxon>Pseudomonadati</taxon>
        <taxon>Myxococcota</taxon>
        <taxon>Myxococcia</taxon>
        <taxon>Myxococcales</taxon>
        <taxon>Cystobacterineae</taxon>
        <taxon>Anaeromyxobacteraceae</taxon>
        <taxon>Anaeromyxobacter</taxon>
    </lineage>
</organism>
<dbReference type="EMBL" id="BJTG01000004">
    <property type="protein sequence ID" value="GEJ57335.1"/>
    <property type="molecule type" value="Genomic_DNA"/>
</dbReference>